<evidence type="ECO:0000259" key="1">
    <source>
        <dbReference type="PROSITE" id="PS50943"/>
    </source>
</evidence>
<name>A0A074J131_STRSL</name>
<dbReference type="Pfam" id="PF01381">
    <property type="entry name" value="HTH_3"/>
    <property type="match status" value="1"/>
</dbReference>
<dbReference type="Gene3D" id="1.25.40.10">
    <property type="entry name" value="Tetratricopeptide repeat domain"/>
    <property type="match status" value="1"/>
</dbReference>
<dbReference type="PROSITE" id="PS50943">
    <property type="entry name" value="HTH_CROC1"/>
    <property type="match status" value="1"/>
</dbReference>
<dbReference type="PANTHER" id="PTHR37038:SF14">
    <property type="entry name" value="TRANSCRIPTIONAL ACTIVATOR"/>
    <property type="match status" value="1"/>
</dbReference>
<dbReference type="SUPFAM" id="SSF47413">
    <property type="entry name" value="lambda repressor-like DNA-binding domains"/>
    <property type="match status" value="1"/>
</dbReference>
<dbReference type="InterPro" id="IPR011990">
    <property type="entry name" value="TPR-like_helical_dom_sf"/>
</dbReference>
<dbReference type="EMBL" id="JJMT01000011">
    <property type="protein sequence ID" value="KEO45383.1"/>
    <property type="molecule type" value="Genomic_DNA"/>
</dbReference>
<proteinExistence type="predicted"/>
<organism evidence="2 3">
    <name type="scientific">Streptococcus salivarius</name>
    <dbReference type="NCBI Taxonomy" id="1304"/>
    <lineage>
        <taxon>Bacteria</taxon>
        <taxon>Bacillati</taxon>
        <taxon>Bacillota</taxon>
        <taxon>Bacilli</taxon>
        <taxon>Lactobacillales</taxon>
        <taxon>Streptococcaceae</taxon>
        <taxon>Streptococcus</taxon>
    </lineage>
</organism>
<sequence length="290" mass="34377">MGILLASRLKERRKALKMSQKELAEGICKQGQISRIENGEYTPGSELLYALSRKLRVSMDYFFDEQVQDEKNELENFRLVAENFISQRDYSSLKYLYNLESKSSSHLSLSDKMYLEWIQTLVLFYCDNNKLEAVSKLEKLIKEKNISEINYLRFSNTLFNFYYDIDDLNQFNEIRDNLEKRVNNLIIHTIEELELSIKFNYNISRYLWLQNNVEDAINKISETIRICKRYRSNYLLADLYLLLGNASASFGNIDEVRDYYTKAKFLYNLDGNQEMSLKVEHYLAEKLMSN</sequence>
<dbReference type="InterPro" id="IPR010982">
    <property type="entry name" value="Lambda_DNA-bd_dom_sf"/>
</dbReference>
<comment type="caution">
    <text evidence="2">The sequence shown here is derived from an EMBL/GenBank/DDBJ whole genome shotgun (WGS) entry which is preliminary data.</text>
</comment>
<reference evidence="2 3" key="1">
    <citation type="submission" date="2014-04" db="EMBL/GenBank/DDBJ databases">
        <title>Variable characteristics of bacteriocin-producing Streptococcus salivarius strains isolated from Malaysian subjects.</title>
        <authorList>
            <person name="Philip K."/>
            <person name="Barbour A."/>
        </authorList>
    </citation>
    <scope>NUCLEOTIDE SEQUENCE [LARGE SCALE GENOMIC DNA]</scope>
    <source>
        <strain evidence="2 3">NU10</strain>
    </source>
</reference>
<dbReference type="Proteomes" id="UP000027855">
    <property type="component" value="Unassembled WGS sequence"/>
</dbReference>
<dbReference type="InterPro" id="IPR053163">
    <property type="entry name" value="HTH-type_regulator_Rgg"/>
</dbReference>
<gene>
    <name evidence="2" type="ORF">DL07_01520</name>
</gene>
<evidence type="ECO:0000313" key="2">
    <source>
        <dbReference type="EMBL" id="KEO45383.1"/>
    </source>
</evidence>
<protein>
    <submittedName>
        <fullName evidence="2">XRE family transcriptional regulator</fullName>
    </submittedName>
</protein>
<dbReference type="GO" id="GO:0003677">
    <property type="term" value="F:DNA binding"/>
    <property type="evidence" value="ECO:0007669"/>
    <property type="project" value="InterPro"/>
</dbReference>
<evidence type="ECO:0000313" key="3">
    <source>
        <dbReference type="Proteomes" id="UP000027855"/>
    </source>
</evidence>
<dbReference type="SMART" id="SM00530">
    <property type="entry name" value="HTH_XRE"/>
    <property type="match status" value="1"/>
</dbReference>
<dbReference type="RefSeq" id="WP_037601786.1">
    <property type="nucleotide sequence ID" value="NZ_JJMS01000003.1"/>
</dbReference>
<feature type="domain" description="HTH cro/C1-type" evidence="1">
    <location>
        <begin position="9"/>
        <end position="62"/>
    </location>
</feature>
<dbReference type="InterPro" id="IPR001387">
    <property type="entry name" value="Cro/C1-type_HTH"/>
</dbReference>
<dbReference type="SUPFAM" id="SSF48452">
    <property type="entry name" value="TPR-like"/>
    <property type="match status" value="1"/>
</dbReference>
<dbReference type="AlphaFoldDB" id="A0A074J131"/>
<dbReference type="PANTHER" id="PTHR37038">
    <property type="entry name" value="TRANSCRIPTIONAL REGULATOR-RELATED"/>
    <property type="match status" value="1"/>
</dbReference>
<accession>A0A074J131</accession>
<dbReference type="CDD" id="cd00093">
    <property type="entry name" value="HTH_XRE"/>
    <property type="match status" value="1"/>
</dbReference>